<comment type="similarity">
    <text evidence="1">Belongs to the peptidase S66 family.</text>
</comment>
<dbReference type="InterPro" id="IPR027461">
    <property type="entry name" value="Carboxypeptidase_A_C_sf"/>
</dbReference>
<evidence type="ECO:0000256" key="4">
    <source>
        <dbReference type="ARBA" id="ARBA00022801"/>
    </source>
</evidence>
<keyword evidence="2 9" id="KW-0121">Carboxypeptidase</keyword>
<accession>A0A077EJR6</accession>
<evidence type="ECO:0000313" key="9">
    <source>
        <dbReference type="EMBL" id="AIL47841.1"/>
    </source>
</evidence>
<evidence type="ECO:0000313" key="10">
    <source>
        <dbReference type="Proteomes" id="UP000028933"/>
    </source>
</evidence>
<feature type="domain" description="LD-carboxypeptidase N-terminal" evidence="7">
    <location>
        <begin position="16"/>
        <end position="133"/>
    </location>
</feature>
<reference evidence="9" key="1">
    <citation type="journal article" date="2013" name="Lancet">
        <title>First case of E anophelis outbreak in an intensive-care unit.</title>
        <authorList>
            <person name="Teo J."/>
            <person name="Tan S.Y."/>
            <person name="Tay M."/>
            <person name="Ding Y."/>
            <person name="Kjelleberg S."/>
            <person name="Givskov M."/>
            <person name="Lin R.T."/>
            <person name="Yang L."/>
        </authorList>
    </citation>
    <scope>NUCLEOTIDE SEQUENCE [LARGE SCALE GENOMIC DNA]</scope>
    <source>
        <strain evidence="9">NUHP1</strain>
    </source>
</reference>
<dbReference type="InterPro" id="IPR040449">
    <property type="entry name" value="Peptidase_S66_N"/>
</dbReference>
<feature type="domain" description="LD-carboxypeptidase C-terminal" evidence="8">
    <location>
        <begin position="176"/>
        <end position="298"/>
    </location>
</feature>
<dbReference type="PANTHER" id="PTHR30237:SF2">
    <property type="entry name" value="MUREIN TETRAPEPTIDE CARBOXYPEPTIDASE"/>
    <property type="match status" value="1"/>
</dbReference>
<dbReference type="InterPro" id="IPR040921">
    <property type="entry name" value="Peptidase_S66C"/>
</dbReference>
<dbReference type="InterPro" id="IPR027478">
    <property type="entry name" value="LdcA_N"/>
</dbReference>
<evidence type="ECO:0000259" key="8">
    <source>
        <dbReference type="Pfam" id="PF17676"/>
    </source>
</evidence>
<dbReference type="PIRSF" id="PIRSF028757">
    <property type="entry name" value="LD-carboxypeptidase"/>
    <property type="match status" value="1"/>
</dbReference>
<dbReference type="SUPFAM" id="SSF52317">
    <property type="entry name" value="Class I glutamine amidotransferase-like"/>
    <property type="match status" value="1"/>
</dbReference>
<evidence type="ECO:0000256" key="3">
    <source>
        <dbReference type="ARBA" id="ARBA00022670"/>
    </source>
</evidence>
<sequence length="309" mass="34375">MKEIIFPEKTKKGSSIAVITPAGAIEQGQLDKTLELIKSKGFEAVLGPNVYAKYSNGYNYGGTPEERLKDLQWALDGDFGAIWTTRGGYGCAQLLQHINLKKYKQNPKYLIGYSDVTVLQSYLLKNGFASIHGQSIKTSSQGVSEDSYEGIFNILNGKKLKYEAEDIPFNKKGKAKGQLVGGNLAMIYSVMGSKYSFDFKNKILFIEDIGEQFYALDRMLMNLELNGVFGRIKGLIVGGMTGMGDEKTNEHYEASFDPMAYEIIAQKLDKYDFPIAYGLPNGHIFDNQPLIIGAEVEMNVKDKAQITFK</sequence>
<dbReference type="Proteomes" id="UP000028933">
    <property type="component" value="Chromosome"/>
</dbReference>
<protein>
    <submittedName>
        <fullName evidence="9">Muramoyltetrapeptide carboxypeptidase</fullName>
    </submittedName>
</protein>
<evidence type="ECO:0000256" key="5">
    <source>
        <dbReference type="ARBA" id="ARBA00022825"/>
    </source>
</evidence>
<dbReference type="GO" id="GO:0004180">
    <property type="term" value="F:carboxypeptidase activity"/>
    <property type="evidence" value="ECO:0007669"/>
    <property type="project" value="UniProtKB-KW"/>
</dbReference>
<keyword evidence="5" id="KW-0720">Serine protease</keyword>
<evidence type="ECO:0000256" key="6">
    <source>
        <dbReference type="PIRSR" id="PIRSR028757-1"/>
    </source>
</evidence>
<dbReference type="InterPro" id="IPR003507">
    <property type="entry name" value="S66_fam"/>
</dbReference>
<feature type="active site" description="Nucleophile" evidence="6">
    <location>
        <position position="114"/>
    </location>
</feature>
<dbReference type="InterPro" id="IPR029062">
    <property type="entry name" value="Class_I_gatase-like"/>
</dbReference>
<dbReference type="Pfam" id="PF17676">
    <property type="entry name" value="Peptidase_S66C"/>
    <property type="match status" value="1"/>
</dbReference>
<dbReference type="Gene3D" id="3.50.30.60">
    <property type="entry name" value="LD-carboxypeptidase A C-terminal domain-like"/>
    <property type="match status" value="1"/>
</dbReference>
<proteinExistence type="inferred from homology"/>
<dbReference type="Pfam" id="PF02016">
    <property type="entry name" value="Peptidase_S66"/>
    <property type="match status" value="1"/>
</dbReference>
<evidence type="ECO:0000259" key="7">
    <source>
        <dbReference type="Pfam" id="PF02016"/>
    </source>
</evidence>
<dbReference type="Gene3D" id="3.40.50.10740">
    <property type="entry name" value="Class I glutamine amidotransferase-like"/>
    <property type="match status" value="1"/>
</dbReference>
<feature type="active site" description="Charge relay system" evidence="6">
    <location>
        <position position="283"/>
    </location>
</feature>
<dbReference type="eggNOG" id="COG1619">
    <property type="taxonomic scope" value="Bacteria"/>
</dbReference>
<dbReference type="KEGG" id="eao:BD94_4066"/>
<feature type="active site" description="Charge relay system" evidence="6">
    <location>
        <position position="207"/>
    </location>
</feature>
<dbReference type="GO" id="GO:0008236">
    <property type="term" value="F:serine-type peptidase activity"/>
    <property type="evidence" value="ECO:0007669"/>
    <property type="project" value="UniProtKB-KW"/>
</dbReference>
<name>A0A077EJR6_9FLAO</name>
<gene>
    <name evidence="9" type="ORF">BD94_4066</name>
</gene>
<evidence type="ECO:0000256" key="1">
    <source>
        <dbReference type="ARBA" id="ARBA00010233"/>
    </source>
</evidence>
<dbReference type="SUPFAM" id="SSF141986">
    <property type="entry name" value="LD-carboxypeptidase A C-terminal domain-like"/>
    <property type="match status" value="1"/>
</dbReference>
<dbReference type="AlphaFoldDB" id="A0A077EJR6"/>
<keyword evidence="3" id="KW-0645">Protease</keyword>
<dbReference type="GO" id="GO:0006508">
    <property type="term" value="P:proteolysis"/>
    <property type="evidence" value="ECO:0007669"/>
    <property type="project" value="UniProtKB-KW"/>
</dbReference>
<dbReference type="RefSeq" id="WP_024563859.1">
    <property type="nucleotide sequence ID" value="NZ_CP007547.1"/>
</dbReference>
<dbReference type="PANTHER" id="PTHR30237">
    <property type="entry name" value="MURAMOYLTETRAPEPTIDE CARBOXYPEPTIDASE"/>
    <property type="match status" value="1"/>
</dbReference>
<dbReference type="HOGENOM" id="CLU_034346_3_1_10"/>
<dbReference type="EMBL" id="CP007547">
    <property type="protein sequence ID" value="AIL47841.1"/>
    <property type="molecule type" value="Genomic_DNA"/>
</dbReference>
<dbReference type="CDD" id="cd07025">
    <property type="entry name" value="Peptidase_S66"/>
    <property type="match status" value="1"/>
</dbReference>
<organism evidence="9 10">
    <name type="scientific">Elizabethkingia anophelis NUHP1</name>
    <dbReference type="NCBI Taxonomy" id="1338011"/>
    <lineage>
        <taxon>Bacteria</taxon>
        <taxon>Pseudomonadati</taxon>
        <taxon>Bacteroidota</taxon>
        <taxon>Flavobacteriia</taxon>
        <taxon>Flavobacteriales</taxon>
        <taxon>Weeksellaceae</taxon>
        <taxon>Elizabethkingia</taxon>
    </lineage>
</organism>
<keyword evidence="4" id="KW-0378">Hydrolase</keyword>
<evidence type="ECO:0000256" key="2">
    <source>
        <dbReference type="ARBA" id="ARBA00022645"/>
    </source>
</evidence>
<reference evidence="9" key="2">
    <citation type="journal article" date="2015" name="Genome Biol. Evol.">
        <title>Complete Genome Sequence and Transcriptomic Analysis of the Novel Pathogen Elizabethkingia anophelis in Response to Oxidative Stress.</title>
        <authorList>
            <person name="Li Y."/>
            <person name="Liu Y."/>
            <person name="Chew S.C."/>
            <person name="Tay M."/>
            <person name="Salido M.M."/>
            <person name="Teo J."/>
            <person name="Lauro F.M."/>
            <person name="Givskov M."/>
            <person name="Yang L."/>
        </authorList>
    </citation>
    <scope>NUCLEOTIDE SEQUENCE</scope>
    <source>
        <strain evidence="9">NUHP1</strain>
    </source>
</reference>
<dbReference type="STRING" id="1338011.BD94_4066"/>